<dbReference type="InterPro" id="IPR043147">
    <property type="entry name" value="Penicillin_amidase_A-knob"/>
</dbReference>
<dbReference type="RefSeq" id="WP_343958568.1">
    <property type="nucleotide sequence ID" value="NZ_BAAAKZ010000003.1"/>
</dbReference>
<dbReference type="PANTHER" id="PTHR34218:SF4">
    <property type="entry name" value="ACYL-HOMOSERINE LACTONE ACYLASE QUIP"/>
    <property type="match status" value="1"/>
</dbReference>
<gene>
    <name evidence="5" type="ORF">ACFQ3U_00640</name>
</gene>
<organism evidence="5 6">
    <name type="scientific">Leucobacter albus</name>
    <dbReference type="NCBI Taxonomy" id="272210"/>
    <lineage>
        <taxon>Bacteria</taxon>
        <taxon>Bacillati</taxon>
        <taxon>Actinomycetota</taxon>
        <taxon>Actinomycetes</taxon>
        <taxon>Micrococcales</taxon>
        <taxon>Microbacteriaceae</taxon>
        <taxon>Leucobacter</taxon>
    </lineage>
</organism>
<feature type="transmembrane region" description="Helical" evidence="4">
    <location>
        <begin position="26"/>
        <end position="47"/>
    </location>
</feature>
<dbReference type="CDD" id="cd03747">
    <property type="entry name" value="Ntn_PGA_like"/>
    <property type="match status" value="1"/>
</dbReference>
<keyword evidence="2" id="KW-0378">Hydrolase</keyword>
<dbReference type="InterPro" id="IPR023343">
    <property type="entry name" value="Penicillin_amidase_dom1"/>
</dbReference>
<comment type="similarity">
    <text evidence="1">Belongs to the peptidase S45 family.</text>
</comment>
<keyword evidence="4" id="KW-0812">Transmembrane</keyword>
<evidence type="ECO:0000256" key="4">
    <source>
        <dbReference type="SAM" id="Phobius"/>
    </source>
</evidence>
<keyword evidence="3" id="KW-0865">Zymogen</keyword>
<dbReference type="EMBL" id="JBHTLY010000001">
    <property type="protein sequence ID" value="MFD1200402.1"/>
    <property type="molecule type" value="Genomic_DNA"/>
</dbReference>
<dbReference type="Gene3D" id="2.30.120.10">
    <property type="match status" value="1"/>
</dbReference>
<dbReference type="Gene3D" id="3.60.20.10">
    <property type="entry name" value="Glutamine Phosphoribosylpyrophosphate, subunit 1, domain 1"/>
    <property type="match status" value="1"/>
</dbReference>
<dbReference type="SUPFAM" id="SSF56235">
    <property type="entry name" value="N-terminal nucleophile aminohydrolases (Ntn hydrolases)"/>
    <property type="match status" value="1"/>
</dbReference>
<sequence>MTQAADALSNTAANGSPKKKRRGLRVVGWILASLVVIALVAAGLGVWTVQRSFPQTTGSVTAAGLSGDVTVQRDARGIATITADTSEDLFFSQGYVHAQDRFWEMDFRRHLTSARLSELFGESQVGTDSFLRTLGWHRIAEQEYKNMSDEARGYYEAYAAGVNAYLEERQGAALSLEYAVLGLQNPGYEPEPWEPVDSIAWLKAMAWDLRTNIEDETARALQAQFLSADQLAELYPGYPFEEHPVILADDPAGRRVVAVGKLEQGAAFVEEQFGKLIESLNLTPLEELLGKVDSLITSQAEGVGSNSWVVSGEHTTTGKPLLANDPHLGAALPSVWTQLQLRCSTVSEECPFDVAGYSFSGLPGIVIGHNQDIAWGFTNLTTDVADLFVESVEGDKYWYDNEWHDMTTREETIRVAGGDDVQLTVRETGHGPIVSGLTGEFTAIAENPRAETPEGEILPVGPGTMGGTMPYSEAALALRWTALDAGSTPEAIFMLNRAENFTDFREAASKFDVPGQNLIYADPEGNIGYQAPGKLPIRAQGQEGYLPTPGWSSAYDWQGFIPFEEQPWSYNPKAGYIVTANNAIVNDDYAHFLSRDWDYGYRAARIVELLEEKIAAGPVSAADMAAIHMDNQMPAAKALKQAYASVKSDDTNLQAALELLAGWDGQNSMDSAAAAYANVLWEHVTARLVSGHDGDIPRDDQSRFARVLELQLENPDSEWLTTNGSETTDEFLLGAADDALTELTKLQGKNAEKWNWGKLHAITLTHGTFGESGIAPIEALFNRGPYDTPGGSGVVNATGWSLGEGYATSTAPSMRMVIDVSDWDASTWQNLTGQSGHAFHKNYTDQVDGWTRGEQYAWAYTPAAVEAVTKDTLTLTPAK</sequence>
<dbReference type="InterPro" id="IPR043146">
    <property type="entry name" value="Penicillin_amidase_N_B-knob"/>
</dbReference>
<keyword evidence="6" id="KW-1185">Reference proteome</keyword>
<dbReference type="InterPro" id="IPR029055">
    <property type="entry name" value="Ntn_hydrolases_N"/>
</dbReference>
<protein>
    <submittedName>
        <fullName evidence="5">Penicillin acylase family protein</fullName>
    </submittedName>
</protein>
<dbReference type="Proteomes" id="UP001597181">
    <property type="component" value="Unassembled WGS sequence"/>
</dbReference>
<dbReference type="PANTHER" id="PTHR34218">
    <property type="entry name" value="PEPTIDASE S45 PENICILLIN AMIDASE"/>
    <property type="match status" value="1"/>
</dbReference>
<proteinExistence type="inferred from homology"/>
<evidence type="ECO:0000256" key="1">
    <source>
        <dbReference type="ARBA" id="ARBA00006586"/>
    </source>
</evidence>
<accession>A0ABW3TJG8</accession>
<evidence type="ECO:0000313" key="5">
    <source>
        <dbReference type="EMBL" id="MFD1200402.1"/>
    </source>
</evidence>
<dbReference type="InterPro" id="IPR002692">
    <property type="entry name" value="S45"/>
</dbReference>
<comment type="caution">
    <text evidence="5">The sequence shown here is derived from an EMBL/GenBank/DDBJ whole genome shotgun (WGS) entry which is preliminary data.</text>
</comment>
<dbReference type="Gene3D" id="1.10.1400.10">
    <property type="match status" value="1"/>
</dbReference>
<name>A0ABW3TJG8_9MICO</name>
<dbReference type="InterPro" id="IPR014395">
    <property type="entry name" value="Pen/GL7ACA/AHL_acylase"/>
</dbReference>
<keyword evidence="4" id="KW-1133">Transmembrane helix</keyword>
<dbReference type="Pfam" id="PF01804">
    <property type="entry name" value="Penicil_amidase"/>
    <property type="match status" value="1"/>
</dbReference>
<evidence type="ECO:0000256" key="3">
    <source>
        <dbReference type="ARBA" id="ARBA00023145"/>
    </source>
</evidence>
<dbReference type="Gene3D" id="1.10.439.10">
    <property type="entry name" value="Penicillin Amidohydrolase, domain 1"/>
    <property type="match status" value="1"/>
</dbReference>
<keyword evidence="4" id="KW-0472">Membrane</keyword>
<reference evidence="6" key="1">
    <citation type="journal article" date="2019" name="Int. J. Syst. Evol. Microbiol.">
        <title>The Global Catalogue of Microorganisms (GCM) 10K type strain sequencing project: providing services to taxonomists for standard genome sequencing and annotation.</title>
        <authorList>
            <consortium name="The Broad Institute Genomics Platform"/>
            <consortium name="The Broad Institute Genome Sequencing Center for Infectious Disease"/>
            <person name="Wu L."/>
            <person name="Ma J."/>
        </authorList>
    </citation>
    <scope>NUCLEOTIDE SEQUENCE [LARGE SCALE GENOMIC DNA]</scope>
    <source>
        <strain evidence="6">CCUG 50213</strain>
    </source>
</reference>
<dbReference type="PIRSF" id="PIRSF001227">
    <property type="entry name" value="Pen_acylase"/>
    <property type="match status" value="1"/>
</dbReference>
<evidence type="ECO:0000256" key="2">
    <source>
        <dbReference type="ARBA" id="ARBA00022801"/>
    </source>
</evidence>
<evidence type="ECO:0000313" key="6">
    <source>
        <dbReference type="Proteomes" id="UP001597181"/>
    </source>
</evidence>